<evidence type="ECO:0000313" key="2">
    <source>
        <dbReference type="Proteomes" id="UP000308167"/>
    </source>
</evidence>
<accession>A0ABY6TKW1</accession>
<dbReference type="RefSeq" id="WP_135710148.1">
    <property type="nucleotide sequence ID" value="NZ_CABFKI010000007.1"/>
</dbReference>
<name>A0ABY6TKW1_9PAST</name>
<evidence type="ECO:0000313" key="1">
    <source>
        <dbReference type="EMBL" id="VTU08230.1"/>
    </source>
</evidence>
<dbReference type="GeneID" id="86155759"/>
<keyword evidence="2" id="KW-1185">Reference proteome</keyword>
<comment type="caution">
    <text evidence="1">The sequence shown here is derived from an EMBL/GenBank/DDBJ whole genome shotgun (WGS) entry which is preliminary data.</text>
</comment>
<dbReference type="Proteomes" id="UP000308167">
    <property type="component" value="Unassembled WGS sequence"/>
</dbReference>
<dbReference type="EMBL" id="CABFKI010000007">
    <property type="protein sequence ID" value="VTU08230.1"/>
    <property type="molecule type" value="Genomic_DNA"/>
</dbReference>
<proteinExistence type="predicted"/>
<organism evidence="1 2">
    <name type="scientific">Actinobacillus porcinus</name>
    <dbReference type="NCBI Taxonomy" id="51048"/>
    <lineage>
        <taxon>Bacteria</taxon>
        <taxon>Pseudomonadati</taxon>
        <taxon>Pseudomonadota</taxon>
        <taxon>Gammaproteobacteria</taxon>
        <taxon>Pasteurellales</taxon>
        <taxon>Pasteurellaceae</taxon>
        <taxon>Actinobacillus</taxon>
    </lineage>
</organism>
<gene>
    <name evidence="1" type="ORF">SAMEA1410922_01363</name>
</gene>
<reference evidence="1 2" key="1">
    <citation type="submission" date="2019-05" db="EMBL/GenBank/DDBJ databases">
        <authorList>
            <consortium name="Pathogen Informatics"/>
        </authorList>
    </citation>
    <scope>NUCLEOTIDE SEQUENCE [LARGE SCALE GENOMIC DNA]</scope>
    <source>
        <strain evidence="1 2">NM319</strain>
    </source>
</reference>
<protein>
    <submittedName>
        <fullName evidence="1">Uncharacterized protein</fullName>
    </submittedName>
</protein>
<sequence length="169" mass="19737">MAFLYLFTVSNQNLITTNDIENFKSWLKILNDYDASIDWSFDKSAINLTDYRANLDKVIAYNNKINTILDLYQSIIGERKKSDADVAKIESETKQLMALKNEAIDDTNDITNFIAGITSTYNKEWADYYLYYGKAKADAIVARINSELKLYNVQMLLHQNFNQRRECWR</sequence>